<name>A0ABX2E314_9FLAO</name>
<dbReference type="EMBL" id="JABRWQ010000002">
    <property type="protein sequence ID" value="NRD22880.1"/>
    <property type="molecule type" value="Genomic_DNA"/>
</dbReference>
<gene>
    <name evidence="2" type="ORF">HNV10_06485</name>
</gene>
<reference evidence="2 3" key="1">
    <citation type="journal article" date="2015" name="Int. J. Syst. Evol. Microbiol.">
        <title>Winogradskyella litoriviva sp. nov., isolated from coastal seawater.</title>
        <authorList>
            <person name="Nedashkovskaya O.I."/>
            <person name="Kukhlevskiy A.D."/>
            <person name="Zhukova N.V."/>
            <person name="Kim S.J."/>
            <person name="Rhee S.K."/>
            <person name="Mikhailov V.V."/>
        </authorList>
    </citation>
    <scope>NUCLEOTIDE SEQUENCE [LARGE SCALE GENOMIC DNA]</scope>
    <source>
        <strain evidence="2 3">KMM6491</strain>
    </source>
</reference>
<sequence>MSNFNHKEPHNLGPKTGMKLGNCRKTESDSNEYPKNRPFRMGRRKKCNNKITKINF</sequence>
<feature type="compositionally biased region" description="Basic residues" evidence="1">
    <location>
        <begin position="37"/>
        <end position="48"/>
    </location>
</feature>
<comment type="caution">
    <text evidence="2">The sequence shown here is derived from an EMBL/GenBank/DDBJ whole genome shotgun (WGS) entry which is preliminary data.</text>
</comment>
<evidence type="ECO:0000256" key="1">
    <source>
        <dbReference type="SAM" id="MobiDB-lite"/>
    </source>
</evidence>
<organism evidence="2 3">
    <name type="scientific">Winogradskyella litoriviva</name>
    <dbReference type="NCBI Taxonomy" id="1220182"/>
    <lineage>
        <taxon>Bacteria</taxon>
        <taxon>Pseudomonadati</taxon>
        <taxon>Bacteroidota</taxon>
        <taxon>Flavobacteriia</taxon>
        <taxon>Flavobacteriales</taxon>
        <taxon>Flavobacteriaceae</taxon>
        <taxon>Winogradskyella</taxon>
    </lineage>
</organism>
<feature type="compositionally biased region" description="Basic and acidic residues" evidence="1">
    <location>
        <begin position="24"/>
        <end position="35"/>
    </location>
</feature>
<protein>
    <submittedName>
        <fullName evidence="2">Uncharacterized protein</fullName>
    </submittedName>
</protein>
<evidence type="ECO:0000313" key="2">
    <source>
        <dbReference type="EMBL" id="NRD22880.1"/>
    </source>
</evidence>
<dbReference type="Proteomes" id="UP000805085">
    <property type="component" value="Unassembled WGS sequence"/>
</dbReference>
<feature type="region of interest" description="Disordered" evidence="1">
    <location>
        <begin position="1"/>
        <end position="56"/>
    </location>
</feature>
<proteinExistence type="predicted"/>
<accession>A0ABX2E314</accession>
<keyword evidence="3" id="KW-1185">Reference proteome</keyword>
<evidence type="ECO:0000313" key="3">
    <source>
        <dbReference type="Proteomes" id="UP000805085"/>
    </source>
</evidence>
<dbReference type="RefSeq" id="WP_173300507.1">
    <property type="nucleotide sequence ID" value="NZ_JABRWQ010000002.1"/>
</dbReference>
<feature type="compositionally biased region" description="Basic and acidic residues" evidence="1">
    <location>
        <begin position="1"/>
        <end position="10"/>
    </location>
</feature>